<dbReference type="GO" id="GO:0018189">
    <property type="term" value="P:pyrroloquinoline quinone biosynthetic process"/>
    <property type="evidence" value="ECO:0007669"/>
    <property type="project" value="UniProtKB-UniRule"/>
</dbReference>
<proteinExistence type="inferred from homology"/>
<sequence>MTEAPHVVTEGTVLSFARGHRLQYDRVRDVWIVQAPEKAFVVEGAAPHILRLLDGKRSVGDIIQQLAIEFSAPREVIAKDVLTLLSELTEKNVLHT</sequence>
<comment type="function">
    <text evidence="4">Functions as a PqqA binding protein and presents PqqA to PqqE, in the pyrroloquinoline quinone (PQQ) biosynthetic pathway.</text>
</comment>
<reference evidence="5 6" key="1">
    <citation type="journal article" date="2015" name="Appl. Microbiol. Biotechnol.">
        <title>The consequence of an additional NADH dehydrogenase paralog on the growth of Gluconobacter oxydans DSM3504.</title>
        <authorList>
            <person name="Kostner D."/>
            <person name="Luchterhand B."/>
            <person name="Junker A."/>
            <person name="Volland S."/>
            <person name="Daniel R."/>
            <person name="Buchs J."/>
            <person name="Liebl W."/>
            <person name="Ehrenreich A."/>
        </authorList>
    </citation>
    <scope>NUCLEOTIDE SEQUENCE [LARGE SCALE GENOMIC DNA]</scope>
    <source>
        <strain evidence="5">DSM 3504</strain>
    </source>
</reference>
<dbReference type="KEGG" id="goy:GLS_c10620"/>
<name>A0A067Z5S7_GLUOY</name>
<keyword evidence="3 4" id="KW-0884">PQQ biosynthesis</keyword>
<protein>
    <recommendedName>
        <fullName evidence="4">PqqA binding protein</fullName>
    </recommendedName>
    <alternativeName>
        <fullName evidence="4">Coenzyme PQQ synthesis protein D</fullName>
    </alternativeName>
    <alternativeName>
        <fullName evidence="4">Pyrroloquinoline quinone biosynthesis protein D</fullName>
    </alternativeName>
</protein>
<dbReference type="SMR" id="A0A067Z5S7"/>
<dbReference type="InterPro" id="IPR041881">
    <property type="entry name" value="PqqD_sf"/>
</dbReference>
<evidence type="ECO:0000313" key="5">
    <source>
        <dbReference type="EMBL" id="AHK70970.1"/>
    </source>
</evidence>
<dbReference type="GeneID" id="56905297"/>
<accession>A0A067Z5S7</accession>
<gene>
    <name evidence="4 5" type="primary">pqqD</name>
    <name evidence="5" type="ORF">GLS_c10620</name>
</gene>
<dbReference type="UniPathway" id="UPA00539"/>
<evidence type="ECO:0000256" key="3">
    <source>
        <dbReference type="ARBA" id="ARBA00022905"/>
    </source>
</evidence>
<comment type="pathway">
    <text evidence="1 4">Cofactor biosynthesis; pyrroloquinoline quinone biosynthesis.</text>
</comment>
<evidence type="ECO:0000256" key="1">
    <source>
        <dbReference type="ARBA" id="ARBA00004886"/>
    </source>
</evidence>
<evidence type="ECO:0000313" key="6">
    <source>
        <dbReference type="Proteomes" id="UP000031656"/>
    </source>
</evidence>
<dbReference type="RefSeq" id="WP_041111499.1">
    <property type="nucleotide sequence ID" value="NZ_CP004373.1"/>
</dbReference>
<organism evidence="5 6">
    <name type="scientific">Gluconobacter oxydans DSM 3504</name>
    <dbReference type="NCBI Taxonomy" id="1288313"/>
    <lineage>
        <taxon>Bacteria</taxon>
        <taxon>Pseudomonadati</taxon>
        <taxon>Pseudomonadota</taxon>
        <taxon>Alphaproteobacteria</taxon>
        <taxon>Acetobacterales</taxon>
        <taxon>Acetobacteraceae</taxon>
        <taxon>Gluconobacter</taxon>
    </lineage>
</organism>
<dbReference type="HAMAP" id="MF_00655">
    <property type="entry name" value="PQQ_syn_PqqD"/>
    <property type="match status" value="1"/>
</dbReference>
<evidence type="ECO:0000256" key="2">
    <source>
        <dbReference type="ARBA" id="ARBA00011741"/>
    </source>
</evidence>
<comment type="similarity">
    <text evidence="4">Belongs to the PqqD family.</text>
</comment>
<evidence type="ECO:0000256" key="4">
    <source>
        <dbReference type="HAMAP-Rule" id="MF_00655"/>
    </source>
</evidence>
<dbReference type="Proteomes" id="UP000031656">
    <property type="component" value="Chromosome"/>
</dbReference>
<dbReference type="GO" id="GO:0048038">
    <property type="term" value="F:quinone binding"/>
    <property type="evidence" value="ECO:0007669"/>
    <property type="project" value="InterPro"/>
</dbReference>
<dbReference type="NCBIfam" id="TIGR03859">
    <property type="entry name" value="PQQ_PqqD"/>
    <property type="match status" value="1"/>
</dbReference>
<dbReference type="AlphaFoldDB" id="A0A067Z5S7"/>
<dbReference type="HOGENOM" id="CLU_163864_0_0_5"/>
<comment type="subunit">
    <text evidence="2 4">Monomer. Interacts with PqqE.</text>
</comment>
<dbReference type="InterPro" id="IPR022479">
    <property type="entry name" value="PqqD_bac"/>
</dbReference>
<dbReference type="Gene3D" id="1.10.10.1150">
    <property type="entry name" value="Coenzyme PQQ synthesis protein D (PqqD)"/>
    <property type="match status" value="1"/>
</dbReference>
<dbReference type="InterPro" id="IPR008792">
    <property type="entry name" value="PQQD"/>
</dbReference>
<dbReference type="Pfam" id="PF05402">
    <property type="entry name" value="PqqD"/>
    <property type="match status" value="1"/>
</dbReference>
<dbReference type="EMBL" id="CP004373">
    <property type="protein sequence ID" value="AHK70970.1"/>
    <property type="molecule type" value="Genomic_DNA"/>
</dbReference>